<dbReference type="AlphaFoldDB" id="A0AAE1BFJ6"/>
<comment type="caution">
    <text evidence="2">The sequence shown here is derived from an EMBL/GenBank/DDBJ whole genome shotgun (WGS) entry which is preliminary data.</text>
</comment>
<name>A0AAE1BFJ6_PETCI</name>
<evidence type="ECO:0000313" key="2">
    <source>
        <dbReference type="EMBL" id="KAK3849603.1"/>
    </source>
</evidence>
<sequence length="98" mass="10613">MVRVEETCDVLSLRSPHRERRDGGQLPAGEGTLALPDHSGADTADALLHHRVSSQPHPTQARQAEATRRAQGVHAGVHLAPEGEESKCLRFGLHRDGL</sequence>
<evidence type="ECO:0000256" key="1">
    <source>
        <dbReference type="SAM" id="MobiDB-lite"/>
    </source>
</evidence>
<protein>
    <submittedName>
        <fullName evidence="2">Uncharacterized protein</fullName>
    </submittedName>
</protein>
<dbReference type="EMBL" id="JAWQEG010008810">
    <property type="protein sequence ID" value="KAK3849603.1"/>
    <property type="molecule type" value="Genomic_DNA"/>
</dbReference>
<keyword evidence="3" id="KW-1185">Reference proteome</keyword>
<reference evidence="2" key="1">
    <citation type="submission" date="2023-10" db="EMBL/GenBank/DDBJ databases">
        <title>Genome assemblies of two species of porcelain crab, Petrolisthes cinctipes and Petrolisthes manimaculis (Anomura: Porcellanidae).</title>
        <authorList>
            <person name="Angst P."/>
        </authorList>
    </citation>
    <scope>NUCLEOTIDE SEQUENCE</scope>
    <source>
        <strain evidence="2">PB745_01</strain>
        <tissue evidence="2">Gill</tissue>
    </source>
</reference>
<gene>
    <name evidence="2" type="ORF">Pcinc_043645</name>
</gene>
<evidence type="ECO:0000313" key="3">
    <source>
        <dbReference type="Proteomes" id="UP001286313"/>
    </source>
</evidence>
<organism evidence="2 3">
    <name type="scientific">Petrolisthes cinctipes</name>
    <name type="common">Flat porcelain crab</name>
    <dbReference type="NCBI Taxonomy" id="88211"/>
    <lineage>
        <taxon>Eukaryota</taxon>
        <taxon>Metazoa</taxon>
        <taxon>Ecdysozoa</taxon>
        <taxon>Arthropoda</taxon>
        <taxon>Crustacea</taxon>
        <taxon>Multicrustacea</taxon>
        <taxon>Malacostraca</taxon>
        <taxon>Eumalacostraca</taxon>
        <taxon>Eucarida</taxon>
        <taxon>Decapoda</taxon>
        <taxon>Pleocyemata</taxon>
        <taxon>Anomura</taxon>
        <taxon>Galatheoidea</taxon>
        <taxon>Porcellanidae</taxon>
        <taxon>Petrolisthes</taxon>
    </lineage>
</organism>
<feature type="region of interest" description="Disordered" evidence="1">
    <location>
        <begin position="1"/>
        <end position="81"/>
    </location>
</feature>
<proteinExistence type="predicted"/>
<dbReference type="Proteomes" id="UP001286313">
    <property type="component" value="Unassembled WGS sequence"/>
</dbReference>
<accession>A0AAE1BFJ6</accession>